<reference evidence="2" key="1">
    <citation type="submission" date="2020-02" db="EMBL/GenBank/DDBJ databases">
        <authorList>
            <person name="Meier V. D."/>
        </authorList>
    </citation>
    <scope>NUCLEOTIDE SEQUENCE</scope>
    <source>
        <strain evidence="2">AVDCRST_MAG05</strain>
    </source>
</reference>
<dbReference type="EMBL" id="CADCVM010000237">
    <property type="protein sequence ID" value="CAA9497787.1"/>
    <property type="molecule type" value="Genomic_DNA"/>
</dbReference>
<keyword evidence="1" id="KW-1133">Transmembrane helix</keyword>
<accession>A0A6J4SME5</accession>
<organism evidence="2">
    <name type="scientific">uncultured Rubrobacteraceae bacterium</name>
    <dbReference type="NCBI Taxonomy" id="349277"/>
    <lineage>
        <taxon>Bacteria</taxon>
        <taxon>Bacillati</taxon>
        <taxon>Actinomycetota</taxon>
        <taxon>Rubrobacteria</taxon>
        <taxon>Rubrobacterales</taxon>
        <taxon>Rubrobacteraceae</taxon>
        <taxon>environmental samples</taxon>
    </lineage>
</organism>
<dbReference type="AlphaFoldDB" id="A0A6J4SME5"/>
<proteinExistence type="predicted"/>
<keyword evidence="1" id="KW-0472">Membrane</keyword>
<sequence>MRRGVRTASRKPVSETSLGRAFAAALAVGLAWPFALLYSAKASALLLTGGWAWAPFGEPPDAVAVLAALPDASPQAVLGAAALPCATVLCFARPALGRHLFGRRLPPGRAWGPEQLPRLAGVGAALVLFLFLEGLL</sequence>
<keyword evidence="1" id="KW-0812">Transmembrane</keyword>
<evidence type="ECO:0000256" key="1">
    <source>
        <dbReference type="SAM" id="Phobius"/>
    </source>
</evidence>
<protein>
    <submittedName>
        <fullName evidence="2">Uncharacterized protein</fullName>
    </submittedName>
</protein>
<name>A0A6J4SME5_9ACTN</name>
<evidence type="ECO:0000313" key="2">
    <source>
        <dbReference type="EMBL" id="CAA9497787.1"/>
    </source>
</evidence>
<gene>
    <name evidence="2" type="ORF">AVDCRST_MAG05-2246</name>
</gene>
<feature type="transmembrane region" description="Helical" evidence="1">
    <location>
        <begin position="21"/>
        <end position="40"/>
    </location>
</feature>